<sequence>MKEQNYISNLFNDEKDFEGGLLRSLEITPPQNMHEIVMNKVRTSERRYRNKLLFRRYVSAAAAAFIFAIGIGTYFNRSINKESEVKIVSEINNQKEKVNIENIISENEKVDEKVEVTVKDNKTNVTKTNRQTKPVLKKNVKDSNVNNKENNAKESQKEDVLVVASSDKYDFKANDNNLQTSLKSTTLVYNYEIICSKENTQIVEYLLSNAVKVSEEIYSINKDKFEELKAFLSNNGIELKTVNEVSNDVNEINIKLVLK</sequence>
<keyword evidence="1" id="KW-0472">Membrane</keyword>
<gene>
    <name evidence="2" type="ORF">CAAU_0196</name>
</gene>
<evidence type="ECO:0000256" key="1">
    <source>
        <dbReference type="SAM" id="Phobius"/>
    </source>
</evidence>
<protein>
    <submittedName>
        <fullName evidence="2">Uncharacterized protein</fullName>
    </submittedName>
</protein>
<dbReference type="Proteomes" id="UP000007652">
    <property type="component" value="Unassembled WGS sequence"/>
</dbReference>
<keyword evidence="1" id="KW-0812">Transmembrane</keyword>
<proteinExistence type="predicted"/>
<keyword evidence="1" id="KW-1133">Transmembrane helix</keyword>
<dbReference type="STRING" id="857293.CAAU_0196"/>
<dbReference type="RefSeq" id="WP_008907568.1">
    <property type="nucleotide sequence ID" value="NZ_CAKP01000007.1"/>
</dbReference>
<dbReference type="OrthoDB" id="1955693at2"/>
<evidence type="ECO:0000313" key="2">
    <source>
        <dbReference type="EMBL" id="CCC57845.1"/>
    </source>
</evidence>
<dbReference type="EMBL" id="CAKP01000007">
    <property type="protein sequence ID" value="CCC57845.1"/>
    <property type="molecule type" value="Genomic_DNA"/>
</dbReference>
<reference evidence="2 3" key="1">
    <citation type="journal article" date="2011" name="J. Bacteriol.">
        <title>Draft genome sequence of Caloramator australicus strain RC3T, a thermoanaerobe from the Great Artesian Basin of Australia.</title>
        <authorList>
            <person name="Ogg C.D."/>
            <person name="Patel B.K.C."/>
        </authorList>
    </citation>
    <scope>NUCLEOTIDE SEQUENCE [LARGE SCALE GENOMIC DNA]</scope>
    <source>
        <strain evidence="2 3">RC3</strain>
    </source>
</reference>
<name>G0V405_9CLOT</name>
<keyword evidence="3" id="KW-1185">Reference proteome</keyword>
<evidence type="ECO:0000313" key="3">
    <source>
        <dbReference type="Proteomes" id="UP000007652"/>
    </source>
</evidence>
<organism evidence="2 3">
    <name type="scientific">Caloramator australicus RC3</name>
    <dbReference type="NCBI Taxonomy" id="857293"/>
    <lineage>
        <taxon>Bacteria</taxon>
        <taxon>Bacillati</taxon>
        <taxon>Bacillota</taxon>
        <taxon>Clostridia</taxon>
        <taxon>Eubacteriales</taxon>
        <taxon>Clostridiaceae</taxon>
        <taxon>Caloramator</taxon>
    </lineage>
</organism>
<dbReference type="AlphaFoldDB" id="G0V405"/>
<feature type="transmembrane region" description="Helical" evidence="1">
    <location>
        <begin position="57"/>
        <end position="75"/>
    </location>
</feature>
<comment type="caution">
    <text evidence="2">The sequence shown here is derived from an EMBL/GenBank/DDBJ whole genome shotgun (WGS) entry which is preliminary data.</text>
</comment>
<accession>G0V405</accession>